<dbReference type="OrthoDB" id="10036721at2759"/>
<keyword evidence="5 13" id="KW-0378">Hydrolase</keyword>
<evidence type="ECO:0000256" key="13">
    <source>
        <dbReference type="RuleBase" id="RU368063"/>
    </source>
</evidence>
<evidence type="ECO:0000313" key="15">
    <source>
        <dbReference type="EMBL" id="KOF95525.1"/>
    </source>
</evidence>
<evidence type="ECO:0000256" key="3">
    <source>
        <dbReference type="ARBA" id="ARBA00022705"/>
    </source>
</evidence>
<keyword evidence="7 12" id="KW-0067">ATP-binding</keyword>
<dbReference type="GO" id="GO:0003688">
    <property type="term" value="F:DNA replication origin binding"/>
    <property type="evidence" value="ECO:0007669"/>
    <property type="project" value="UniProtKB-UniRule"/>
</dbReference>
<evidence type="ECO:0000256" key="10">
    <source>
        <dbReference type="ARBA" id="ARBA00023306"/>
    </source>
</evidence>
<dbReference type="EC" id="3.6.4.12" evidence="13"/>
<dbReference type="GO" id="GO:0003697">
    <property type="term" value="F:single-stranded DNA binding"/>
    <property type="evidence" value="ECO:0007669"/>
    <property type="project" value="TreeGrafter"/>
</dbReference>
<dbReference type="GO" id="GO:0043138">
    <property type="term" value="F:3'-5' DNA helicase activity"/>
    <property type="evidence" value="ECO:0007669"/>
    <property type="project" value="TreeGrafter"/>
</dbReference>
<dbReference type="PANTHER" id="PTHR11630:SF42">
    <property type="entry name" value="DNA REPLICATION LICENSING FACTOR MCM5"/>
    <property type="match status" value="1"/>
</dbReference>
<dbReference type="SUPFAM" id="SSF52540">
    <property type="entry name" value="P-loop containing nucleoside triphosphate hydrolases"/>
    <property type="match status" value="1"/>
</dbReference>
<keyword evidence="6 13" id="KW-0347">Helicase</keyword>
<dbReference type="Pfam" id="PF21933">
    <property type="entry name" value="MCM5_C"/>
    <property type="match status" value="1"/>
</dbReference>
<dbReference type="InterPro" id="IPR008048">
    <property type="entry name" value="MCM5"/>
</dbReference>
<dbReference type="GO" id="GO:0042555">
    <property type="term" value="C:MCM complex"/>
    <property type="evidence" value="ECO:0007669"/>
    <property type="project" value="UniProtKB-UniRule"/>
</dbReference>
<evidence type="ECO:0000256" key="1">
    <source>
        <dbReference type="ARBA" id="ARBA00004123"/>
    </source>
</evidence>
<dbReference type="GO" id="GO:0031261">
    <property type="term" value="C:DNA replication preinitiation complex"/>
    <property type="evidence" value="ECO:0007669"/>
    <property type="project" value="UniProtKB-ARBA"/>
</dbReference>
<dbReference type="Pfam" id="PF17855">
    <property type="entry name" value="MCM_lid"/>
    <property type="match status" value="1"/>
</dbReference>
<dbReference type="GO" id="GO:0000727">
    <property type="term" value="P:double-strand break repair via break-induced replication"/>
    <property type="evidence" value="ECO:0007669"/>
    <property type="project" value="TreeGrafter"/>
</dbReference>
<dbReference type="Gene3D" id="3.40.50.300">
    <property type="entry name" value="P-loop containing nucleotide triphosphate hydrolases"/>
    <property type="match status" value="1"/>
</dbReference>
<dbReference type="PANTHER" id="PTHR11630">
    <property type="entry name" value="DNA REPLICATION LICENSING FACTOR MCM FAMILY MEMBER"/>
    <property type="match status" value="1"/>
</dbReference>
<dbReference type="GO" id="GO:0006270">
    <property type="term" value="P:DNA replication initiation"/>
    <property type="evidence" value="ECO:0007669"/>
    <property type="project" value="UniProtKB-UniRule"/>
</dbReference>
<comment type="similarity">
    <text evidence="2 12">Belongs to the MCM family.</text>
</comment>
<comment type="subunit">
    <text evidence="13">Component of the MCM2-7 complex.</text>
</comment>
<dbReference type="InterPro" id="IPR054125">
    <property type="entry name" value="MCM5_C"/>
</dbReference>
<keyword evidence="4 12" id="KW-0547">Nucleotide-binding</keyword>
<dbReference type="GO" id="GO:0017116">
    <property type="term" value="F:single-stranded DNA helicase activity"/>
    <property type="evidence" value="ECO:0007669"/>
    <property type="project" value="TreeGrafter"/>
</dbReference>
<proteinExistence type="inferred from homology"/>
<keyword evidence="3 13" id="KW-0235">DNA replication</keyword>
<comment type="function">
    <text evidence="13">Acts as component of the MCM2-7 complex (MCM complex) which is the replicative helicase essential for 'once per cell cycle' DNA replication initiation and elongation in eukaryotic cells. The active ATPase sites in the MCM2-7 ring are formed through the interaction surfaces of two neighboring subunits such that a critical structure of a conserved arginine finger motif is provided in trans relative to the ATP-binding site of the Walker A box of the adjacent subunit. The six ATPase active sites, however, are likely to contribute differentially to the complex helicase activity.</text>
</comment>
<comment type="subcellular location">
    <subcellularLocation>
        <location evidence="1 13">Nucleus</location>
    </subcellularLocation>
</comment>
<dbReference type="FunFam" id="2.20.28.10:FF:000005">
    <property type="entry name" value="DNA helicase"/>
    <property type="match status" value="1"/>
</dbReference>
<dbReference type="InterPro" id="IPR031327">
    <property type="entry name" value="MCM"/>
</dbReference>
<dbReference type="InterPro" id="IPR001208">
    <property type="entry name" value="MCM_dom"/>
</dbReference>
<dbReference type="Pfam" id="PF17207">
    <property type="entry name" value="MCM_OB"/>
    <property type="match status" value="1"/>
</dbReference>
<dbReference type="PROSITE" id="PS50051">
    <property type="entry name" value="MCM_2"/>
    <property type="match status" value="1"/>
</dbReference>
<keyword evidence="10 13" id="KW-0131">Cell cycle</keyword>
<evidence type="ECO:0000256" key="5">
    <source>
        <dbReference type="ARBA" id="ARBA00022801"/>
    </source>
</evidence>
<comment type="catalytic activity">
    <reaction evidence="11">
        <text>ATP + H2O = ADP + phosphate + H(+)</text>
        <dbReference type="Rhea" id="RHEA:13065"/>
        <dbReference type="ChEBI" id="CHEBI:15377"/>
        <dbReference type="ChEBI" id="CHEBI:15378"/>
        <dbReference type="ChEBI" id="CHEBI:30616"/>
        <dbReference type="ChEBI" id="CHEBI:43474"/>
        <dbReference type="ChEBI" id="CHEBI:456216"/>
        <dbReference type="EC" id="3.6.4.12"/>
    </reaction>
    <physiologicalReaction direction="left-to-right" evidence="11">
        <dbReference type="Rhea" id="RHEA:13066"/>
    </physiologicalReaction>
</comment>
<name>A0A0L8I367_OCTBM</name>
<evidence type="ECO:0000256" key="9">
    <source>
        <dbReference type="ARBA" id="ARBA00023242"/>
    </source>
</evidence>
<dbReference type="InterPro" id="IPR012340">
    <property type="entry name" value="NA-bd_OB-fold"/>
</dbReference>
<dbReference type="PRINTS" id="PR01657">
    <property type="entry name" value="MCMFAMILY"/>
</dbReference>
<evidence type="ECO:0000256" key="6">
    <source>
        <dbReference type="ARBA" id="ARBA00022806"/>
    </source>
</evidence>
<keyword evidence="9 13" id="KW-0539">Nucleus</keyword>
<dbReference type="GO" id="GO:0000228">
    <property type="term" value="C:nuclear chromosome"/>
    <property type="evidence" value="ECO:0007669"/>
    <property type="project" value="UniProtKB-ARBA"/>
</dbReference>
<evidence type="ECO:0000259" key="14">
    <source>
        <dbReference type="PROSITE" id="PS50051"/>
    </source>
</evidence>
<evidence type="ECO:0000256" key="11">
    <source>
        <dbReference type="ARBA" id="ARBA00048432"/>
    </source>
</evidence>
<evidence type="ECO:0000256" key="2">
    <source>
        <dbReference type="ARBA" id="ARBA00008010"/>
    </source>
</evidence>
<dbReference type="InterPro" id="IPR041562">
    <property type="entry name" value="MCM_lid"/>
</dbReference>
<evidence type="ECO:0000256" key="7">
    <source>
        <dbReference type="ARBA" id="ARBA00022840"/>
    </source>
</evidence>
<feature type="domain" description="MCM C-terminal AAA(+) ATPase" evidence="14">
    <location>
        <begin position="341"/>
        <end position="546"/>
    </location>
</feature>
<dbReference type="AlphaFoldDB" id="A0A0L8I367"/>
<evidence type="ECO:0000256" key="12">
    <source>
        <dbReference type="RuleBase" id="RU004070"/>
    </source>
</evidence>
<protein>
    <recommendedName>
        <fullName evidence="13">DNA replication licensing factor MCM5</fullName>
        <ecNumber evidence="13">3.6.4.12</ecNumber>
    </recommendedName>
</protein>
<dbReference type="GO" id="GO:0005524">
    <property type="term" value="F:ATP binding"/>
    <property type="evidence" value="ECO:0007669"/>
    <property type="project" value="UniProtKB-UniRule"/>
</dbReference>
<dbReference type="PROSITE" id="PS00847">
    <property type="entry name" value="MCM_1"/>
    <property type="match status" value="1"/>
</dbReference>
<evidence type="ECO:0000256" key="8">
    <source>
        <dbReference type="ARBA" id="ARBA00023125"/>
    </source>
</evidence>
<evidence type="ECO:0000256" key="4">
    <source>
        <dbReference type="ARBA" id="ARBA00022741"/>
    </source>
</evidence>
<dbReference type="InterPro" id="IPR018525">
    <property type="entry name" value="MCM_CS"/>
</dbReference>
<dbReference type="InterPro" id="IPR033762">
    <property type="entry name" value="MCM_OB"/>
</dbReference>
<accession>A0A0L8I367</accession>
<dbReference type="SUPFAM" id="SSF50249">
    <property type="entry name" value="Nucleic acid-binding proteins"/>
    <property type="match status" value="1"/>
</dbReference>
<sequence>MSGFDDLGVFFSDNFGSEDQQDGNQINRQEIKNNFKAFLRKFHEGNFSYEYRSFSSENSSLGSEKLQRVCTQPLLADFALKTKKMYSECKVKNNVVEGSLDRKNVVEFEDAAKEVADEITQPRPEGEEIVQDIQVTLASNANATALRNLKSDQMARLVKMSGIVIAASTIKAKATKLAIQCRGCRNVINNISVKPGLEGYSLPRKCNTQQAGVPKCPVDPYFIMPDKCKCVDFQILRLQENPEDVPNGELPRHMQLYCDRYLCDKIVPGNRVSVLGIFSIKKMGYSTKKSGRDKVNVGIRAPYFRVLGISVDTQGDSKTTSLQITPEDEEELVNLANSPNLYDIIAKSIAPSIWGSLDVKKAIACLLFGGSRKRLPDGLTRRGDVNLLMLGDPGTAKSQLLKFVEQVSPIGVYTSGKGSSAAGLTASVIRDPQSRGFIMEGGAMVLADGGVVCIDEFDKMREDDRVAIHEAMEQQTISIAKAGITTTLNSRCSVLAAANSVFGRWDDTKGEENIDFMPTILSRFDMIFIIKDEHDENRDVILAKHVMNVHLNSLQQKEKQEGELSIETLKKYIAYCRLKCGPRISVSAAEKLRGRYVLLRNGASEYERETGKKISIPITVRQLEAIVRISESLAKMRLEPFATDSDVDEALRLFQVSTLDAAMSGHLAGVEGFSTEADQELLSRIEKQMKRRFVIGSQVSEYAIVQDFLRQNYPENAIYKVLGFMLRRGEIQHRMQRKMLYRIK</sequence>
<dbReference type="InterPro" id="IPR027417">
    <property type="entry name" value="P-loop_NTPase"/>
</dbReference>
<dbReference type="FunFam" id="3.40.50.300:FF:000241">
    <property type="entry name" value="DNA helicase"/>
    <property type="match status" value="1"/>
</dbReference>
<organism evidence="15">
    <name type="scientific">Octopus bimaculoides</name>
    <name type="common">California two-spotted octopus</name>
    <dbReference type="NCBI Taxonomy" id="37653"/>
    <lineage>
        <taxon>Eukaryota</taxon>
        <taxon>Metazoa</taxon>
        <taxon>Spiralia</taxon>
        <taxon>Lophotrochozoa</taxon>
        <taxon>Mollusca</taxon>
        <taxon>Cephalopoda</taxon>
        <taxon>Coleoidea</taxon>
        <taxon>Octopodiformes</taxon>
        <taxon>Octopoda</taxon>
        <taxon>Incirrata</taxon>
        <taxon>Octopodidae</taxon>
        <taxon>Octopus</taxon>
    </lineage>
</organism>
<dbReference type="Pfam" id="PF00493">
    <property type="entry name" value="MCM"/>
    <property type="match status" value="1"/>
</dbReference>
<dbReference type="CDD" id="cd17756">
    <property type="entry name" value="MCM5"/>
    <property type="match status" value="1"/>
</dbReference>
<dbReference type="Gene3D" id="2.40.50.140">
    <property type="entry name" value="Nucleic acid-binding proteins"/>
    <property type="match status" value="1"/>
</dbReference>
<dbReference type="PRINTS" id="PR01661">
    <property type="entry name" value="MCMPROTEIN5"/>
</dbReference>
<dbReference type="STRING" id="37653.A0A0L8I367"/>
<keyword evidence="8 12" id="KW-0238">DNA-binding</keyword>
<dbReference type="EMBL" id="KQ416719">
    <property type="protein sequence ID" value="KOF95525.1"/>
    <property type="molecule type" value="Genomic_DNA"/>
</dbReference>
<reference evidence="15" key="1">
    <citation type="submission" date="2015-07" db="EMBL/GenBank/DDBJ databases">
        <title>MeaNS - Measles Nucleotide Surveillance Program.</title>
        <authorList>
            <person name="Tran T."/>
            <person name="Druce J."/>
        </authorList>
    </citation>
    <scope>NUCLEOTIDE SEQUENCE</scope>
    <source>
        <strain evidence="15">UCB-OBI-ISO-001</strain>
        <tissue evidence="15">Gonad</tissue>
    </source>
</reference>
<dbReference type="GO" id="GO:0016787">
    <property type="term" value="F:hydrolase activity"/>
    <property type="evidence" value="ECO:0007669"/>
    <property type="project" value="UniProtKB-KW"/>
</dbReference>
<dbReference type="Gene3D" id="2.20.28.10">
    <property type="match status" value="1"/>
</dbReference>
<gene>
    <name evidence="15" type="ORF">OCBIM_22037996mg</name>
</gene>
<dbReference type="SMART" id="SM00350">
    <property type="entry name" value="MCM"/>
    <property type="match status" value="1"/>
</dbReference>